<dbReference type="EMBL" id="JARJCW010000005">
    <property type="protein sequence ID" value="KAJ7224039.1"/>
    <property type="molecule type" value="Genomic_DNA"/>
</dbReference>
<feature type="compositionally biased region" description="Basic and acidic residues" evidence="1">
    <location>
        <begin position="193"/>
        <end position="204"/>
    </location>
</feature>
<feature type="region of interest" description="Disordered" evidence="1">
    <location>
        <begin position="33"/>
        <end position="108"/>
    </location>
</feature>
<feature type="compositionally biased region" description="Low complexity" evidence="1">
    <location>
        <begin position="93"/>
        <end position="105"/>
    </location>
</feature>
<keyword evidence="3" id="KW-1185">Reference proteome</keyword>
<organism evidence="2 3">
    <name type="scientific">Mycena pura</name>
    <dbReference type="NCBI Taxonomy" id="153505"/>
    <lineage>
        <taxon>Eukaryota</taxon>
        <taxon>Fungi</taxon>
        <taxon>Dikarya</taxon>
        <taxon>Basidiomycota</taxon>
        <taxon>Agaricomycotina</taxon>
        <taxon>Agaricomycetes</taxon>
        <taxon>Agaricomycetidae</taxon>
        <taxon>Agaricales</taxon>
        <taxon>Marasmiineae</taxon>
        <taxon>Mycenaceae</taxon>
        <taxon>Mycena</taxon>
    </lineage>
</organism>
<dbReference type="AlphaFoldDB" id="A0AAD6YMJ6"/>
<evidence type="ECO:0000256" key="1">
    <source>
        <dbReference type="SAM" id="MobiDB-lite"/>
    </source>
</evidence>
<feature type="region of interest" description="Disordered" evidence="1">
    <location>
        <begin position="175"/>
        <end position="278"/>
    </location>
</feature>
<comment type="caution">
    <text evidence="2">The sequence shown here is derived from an EMBL/GenBank/DDBJ whole genome shotgun (WGS) entry which is preliminary data.</text>
</comment>
<reference evidence="2" key="1">
    <citation type="submission" date="2023-03" db="EMBL/GenBank/DDBJ databases">
        <title>Massive genome expansion in bonnet fungi (Mycena s.s.) driven by repeated elements and novel gene families across ecological guilds.</title>
        <authorList>
            <consortium name="Lawrence Berkeley National Laboratory"/>
            <person name="Harder C.B."/>
            <person name="Miyauchi S."/>
            <person name="Viragh M."/>
            <person name="Kuo A."/>
            <person name="Thoen E."/>
            <person name="Andreopoulos B."/>
            <person name="Lu D."/>
            <person name="Skrede I."/>
            <person name="Drula E."/>
            <person name="Henrissat B."/>
            <person name="Morin E."/>
            <person name="Kohler A."/>
            <person name="Barry K."/>
            <person name="LaButti K."/>
            <person name="Morin E."/>
            <person name="Salamov A."/>
            <person name="Lipzen A."/>
            <person name="Mereny Z."/>
            <person name="Hegedus B."/>
            <person name="Baldrian P."/>
            <person name="Stursova M."/>
            <person name="Weitz H."/>
            <person name="Taylor A."/>
            <person name="Grigoriev I.V."/>
            <person name="Nagy L.G."/>
            <person name="Martin F."/>
            <person name="Kauserud H."/>
        </authorList>
    </citation>
    <scope>NUCLEOTIDE SEQUENCE</scope>
    <source>
        <strain evidence="2">9144</strain>
    </source>
</reference>
<protein>
    <submittedName>
        <fullName evidence="2">Uncharacterized protein</fullName>
    </submittedName>
</protein>
<feature type="compositionally biased region" description="Polar residues" evidence="1">
    <location>
        <begin position="221"/>
        <end position="237"/>
    </location>
</feature>
<dbReference type="Proteomes" id="UP001219525">
    <property type="component" value="Unassembled WGS sequence"/>
</dbReference>
<evidence type="ECO:0000313" key="3">
    <source>
        <dbReference type="Proteomes" id="UP001219525"/>
    </source>
</evidence>
<accession>A0AAD6YMJ6</accession>
<proteinExistence type="predicted"/>
<sequence length="294" mass="31766">MSVFYRIPNDVIPADTRRNTRFQGTKRKECADLDYEDTPVSTAKKPKAAIQPRQPSNRATRVPKRADSIEPIANLGPAGPDLPRHKRPAGSKAADAAEAATQAAARAEERDAILARLAALNAVEDEQREAEQQAFIDSLEDLPMPPAEDETSPILTITADHFERLEDDEAYYSVSEYEKPKAKAPKKAKKPGKRETRAAVEETTKALAAAQAMEKKKNGRDSNAATSSAKAGLSQTWKASVSSKVANASTPESPKLGGLEDEDARAERPQNATGHKAVFASNIWATAHGMLQAT</sequence>
<feature type="compositionally biased region" description="Basic residues" evidence="1">
    <location>
        <begin position="182"/>
        <end position="192"/>
    </location>
</feature>
<evidence type="ECO:0000313" key="2">
    <source>
        <dbReference type="EMBL" id="KAJ7224039.1"/>
    </source>
</evidence>
<name>A0AAD6YMJ6_9AGAR</name>
<gene>
    <name evidence="2" type="ORF">GGX14DRAFT_386842</name>
</gene>
<feature type="compositionally biased region" description="Low complexity" evidence="1">
    <location>
        <begin position="238"/>
        <end position="249"/>
    </location>
</feature>